<comment type="caution">
    <text evidence="1">The sequence shown here is derived from an EMBL/GenBank/DDBJ whole genome shotgun (WGS) entry which is preliminary data.</text>
</comment>
<proteinExistence type="predicted"/>
<dbReference type="EMBL" id="JAESDN010000023">
    <property type="protein sequence ID" value="KAG7040531.1"/>
    <property type="molecule type" value="Genomic_DNA"/>
</dbReference>
<evidence type="ECO:0000313" key="2">
    <source>
        <dbReference type="Proteomes" id="UP000699042"/>
    </source>
</evidence>
<organism evidence="1 2">
    <name type="scientific">Colletotrichum scovillei</name>
    <dbReference type="NCBI Taxonomy" id="1209932"/>
    <lineage>
        <taxon>Eukaryota</taxon>
        <taxon>Fungi</taxon>
        <taxon>Dikarya</taxon>
        <taxon>Ascomycota</taxon>
        <taxon>Pezizomycotina</taxon>
        <taxon>Sordariomycetes</taxon>
        <taxon>Hypocreomycetidae</taxon>
        <taxon>Glomerellales</taxon>
        <taxon>Glomerellaceae</taxon>
        <taxon>Colletotrichum</taxon>
        <taxon>Colletotrichum acutatum species complex</taxon>
    </lineage>
</organism>
<gene>
    <name evidence="1" type="ORF">JMJ77_011395</name>
</gene>
<dbReference type="AlphaFoldDB" id="A0A9P7QS61"/>
<sequence length="65" mass="7255">MSTSVPAAQGEWGLLGDDISDVERMIDIGTFHEYADSFDKKTLGKMRGNDTMSSIRDCHPTDTRF</sequence>
<accession>A0A9P7QS61</accession>
<protein>
    <submittedName>
        <fullName evidence="1">Alkaline proteinase</fullName>
    </submittedName>
</protein>
<name>A0A9P7QS61_9PEZI</name>
<dbReference type="Proteomes" id="UP000699042">
    <property type="component" value="Unassembled WGS sequence"/>
</dbReference>
<keyword evidence="2" id="KW-1185">Reference proteome</keyword>
<reference evidence="1" key="1">
    <citation type="submission" date="2021-05" db="EMBL/GenBank/DDBJ databases">
        <title>Comparative genomics of three Colletotrichum scovillei strains and genetic complementation revealed genes involved fungal growth and virulence on chili pepper.</title>
        <authorList>
            <person name="Hsieh D.-K."/>
            <person name="Chuang S.-C."/>
            <person name="Chen C.-Y."/>
            <person name="Chao Y.-T."/>
            <person name="Lu M.-Y.J."/>
            <person name="Lee M.-H."/>
            <person name="Shih M.-C."/>
        </authorList>
    </citation>
    <scope>NUCLEOTIDE SEQUENCE</scope>
    <source>
        <strain evidence="1">Coll-153</strain>
    </source>
</reference>
<evidence type="ECO:0000313" key="1">
    <source>
        <dbReference type="EMBL" id="KAG7040531.1"/>
    </source>
</evidence>